<feature type="region of interest" description="Disordered" evidence="1">
    <location>
        <begin position="81"/>
        <end position="154"/>
    </location>
</feature>
<accession>A0A9Q9DQL7</accession>
<evidence type="ECO:0000313" key="3">
    <source>
        <dbReference type="Proteomes" id="UP001056012"/>
    </source>
</evidence>
<reference evidence="2" key="1">
    <citation type="submission" date="2021-12" db="EMBL/GenBank/DDBJ databases">
        <title>Curvularia clavata genome.</title>
        <authorList>
            <person name="Cao Y."/>
        </authorList>
    </citation>
    <scope>NUCLEOTIDE SEQUENCE</scope>
    <source>
        <strain evidence="2">Yc1106</strain>
    </source>
</reference>
<dbReference type="AlphaFoldDB" id="A0A9Q9DQL7"/>
<keyword evidence="3" id="KW-1185">Reference proteome</keyword>
<protein>
    <submittedName>
        <fullName evidence="2">Retrotransposon nucleocapsid protein</fullName>
    </submittedName>
</protein>
<evidence type="ECO:0000256" key="1">
    <source>
        <dbReference type="SAM" id="MobiDB-lite"/>
    </source>
</evidence>
<dbReference type="Proteomes" id="UP001056012">
    <property type="component" value="Chromosome 2"/>
</dbReference>
<evidence type="ECO:0000313" key="2">
    <source>
        <dbReference type="EMBL" id="USP74829.1"/>
    </source>
</evidence>
<sequence length="154" mass="17303">MVSYLRPSSRRDPSLLLLPPQYEDFADLASEEDAKCLAKHSPHNLVITLKEGTTPPHQPLYRLSKSELALLQNYLLFSNTEEEHERHNTAAKQHKDQRHAALAQKADSETDEYTSDSYSSEEDDVAKPSPQRLKQGHSSPTIPKTAQEKAAALK</sequence>
<gene>
    <name evidence="2" type="ORF">yc1106_02103</name>
</gene>
<feature type="compositionally biased region" description="Acidic residues" evidence="1">
    <location>
        <begin position="109"/>
        <end position="124"/>
    </location>
</feature>
<organism evidence="2 3">
    <name type="scientific">Curvularia clavata</name>
    <dbReference type="NCBI Taxonomy" id="95742"/>
    <lineage>
        <taxon>Eukaryota</taxon>
        <taxon>Fungi</taxon>
        <taxon>Dikarya</taxon>
        <taxon>Ascomycota</taxon>
        <taxon>Pezizomycotina</taxon>
        <taxon>Dothideomycetes</taxon>
        <taxon>Pleosporomycetidae</taxon>
        <taxon>Pleosporales</taxon>
        <taxon>Pleosporineae</taxon>
        <taxon>Pleosporaceae</taxon>
        <taxon>Curvularia</taxon>
    </lineage>
</organism>
<dbReference type="EMBL" id="CP089275">
    <property type="protein sequence ID" value="USP74829.1"/>
    <property type="molecule type" value="Genomic_DNA"/>
</dbReference>
<name>A0A9Q9DQL7_CURCL</name>
<dbReference type="VEuPathDB" id="FungiDB:yc1106_02103"/>
<proteinExistence type="predicted"/>